<dbReference type="Gene3D" id="3.10.350.10">
    <property type="entry name" value="LysM domain"/>
    <property type="match status" value="1"/>
</dbReference>
<feature type="signal peptide" evidence="1">
    <location>
        <begin position="1"/>
        <end position="23"/>
    </location>
</feature>
<dbReference type="PANTHER" id="PTHR33734">
    <property type="entry name" value="LYSM DOMAIN-CONTAINING GPI-ANCHORED PROTEIN 2"/>
    <property type="match status" value="1"/>
</dbReference>
<evidence type="ECO:0000313" key="3">
    <source>
        <dbReference type="EMBL" id="QSX31198.1"/>
    </source>
</evidence>
<dbReference type="PROSITE" id="PS51782">
    <property type="entry name" value="LYSM"/>
    <property type="match status" value="1"/>
</dbReference>
<dbReference type="InterPro" id="IPR023346">
    <property type="entry name" value="Lysozyme-like_dom_sf"/>
</dbReference>
<organism evidence="3 4">
    <name type="scientific">Shewanella cyperi</name>
    <dbReference type="NCBI Taxonomy" id="2814292"/>
    <lineage>
        <taxon>Bacteria</taxon>
        <taxon>Pseudomonadati</taxon>
        <taxon>Pseudomonadota</taxon>
        <taxon>Gammaproteobacteria</taxon>
        <taxon>Alteromonadales</taxon>
        <taxon>Shewanellaceae</taxon>
        <taxon>Shewanella</taxon>
    </lineage>
</organism>
<protein>
    <submittedName>
        <fullName evidence="3">Transglycosylase SLT domain-containing protein</fullName>
    </submittedName>
</protein>
<dbReference type="RefSeq" id="WP_207325831.1">
    <property type="nucleotide sequence ID" value="NZ_CP071504.1"/>
</dbReference>
<evidence type="ECO:0000259" key="2">
    <source>
        <dbReference type="PROSITE" id="PS51782"/>
    </source>
</evidence>
<reference evidence="3 4" key="1">
    <citation type="submission" date="2021-03" db="EMBL/GenBank/DDBJ databases">
        <title>Novel species identification of genus Shewanella.</title>
        <authorList>
            <person name="Liu G."/>
            <person name="Zhang Q."/>
        </authorList>
    </citation>
    <scope>NUCLEOTIDE SEQUENCE [LARGE SCALE GENOMIC DNA]</scope>
    <source>
        <strain evidence="3 4">FJAT-53726</strain>
    </source>
</reference>
<dbReference type="Pfam" id="PF01476">
    <property type="entry name" value="LysM"/>
    <property type="match status" value="1"/>
</dbReference>
<sequence>MSLKGAFHCLRPLAFITFLLWLAACSQTPSEQQPDETNAAPRVTEIESPQATSREPQTPQAPQYQDLWRKIAASNDIVLHDSPQMQLWVDFYRQRPSFARQLSDKAAPFLFEIVTALEQKGLPLELALLPAVESGFNANASGGAPAGLWQMIPATGRRFGLRVGADFDGRRDPMASTEAVLNYLIHLHTTLGQDWLNAVAGYNSGELRIQAAIKANQAKGLGTDFWSLKLSGKQAPTVYKWLALIALLREEALPLAPIANAPAVKREAAVSGQPLAVLAKGYGLSLKQLKALNPGFRTATVPTSGQYSLLLPLNAQWQGGQLSALKAPSYQVKSGDTLGAIAKRHGISLKALLGLNGLTEKSIIKPGQMLRLE</sequence>
<dbReference type="Gene3D" id="1.10.530.10">
    <property type="match status" value="1"/>
</dbReference>
<evidence type="ECO:0000313" key="4">
    <source>
        <dbReference type="Proteomes" id="UP000663281"/>
    </source>
</evidence>
<feature type="domain" description="LysM" evidence="2">
    <location>
        <begin position="328"/>
        <end position="372"/>
    </location>
</feature>
<dbReference type="InterPro" id="IPR036779">
    <property type="entry name" value="LysM_dom_sf"/>
</dbReference>
<accession>A0A974XPT0</accession>
<dbReference type="SUPFAM" id="SSF54106">
    <property type="entry name" value="LysM domain"/>
    <property type="match status" value="1"/>
</dbReference>
<dbReference type="SUPFAM" id="SSF53955">
    <property type="entry name" value="Lysozyme-like"/>
    <property type="match status" value="1"/>
</dbReference>
<evidence type="ECO:0000256" key="1">
    <source>
        <dbReference type="SAM" id="SignalP"/>
    </source>
</evidence>
<dbReference type="KEGG" id="scyp:JYB88_06060"/>
<dbReference type="SMART" id="SM00257">
    <property type="entry name" value="LysM"/>
    <property type="match status" value="1"/>
</dbReference>
<feature type="chain" id="PRO_5036741853" evidence="1">
    <location>
        <begin position="24"/>
        <end position="373"/>
    </location>
</feature>
<dbReference type="AlphaFoldDB" id="A0A974XPT0"/>
<keyword evidence="4" id="KW-1185">Reference proteome</keyword>
<dbReference type="PANTHER" id="PTHR33734:SF22">
    <property type="entry name" value="MEMBRANE-BOUND LYTIC MUREIN TRANSGLYCOSYLASE D"/>
    <property type="match status" value="1"/>
</dbReference>
<proteinExistence type="predicted"/>
<dbReference type="InterPro" id="IPR008258">
    <property type="entry name" value="Transglycosylase_SLT_dom_1"/>
</dbReference>
<dbReference type="EMBL" id="CP071504">
    <property type="protein sequence ID" value="QSX31198.1"/>
    <property type="molecule type" value="Genomic_DNA"/>
</dbReference>
<keyword evidence="1" id="KW-0732">Signal</keyword>
<dbReference type="PROSITE" id="PS51257">
    <property type="entry name" value="PROKAR_LIPOPROTEIN"/>
    <property type="match status" value="1"/>
</dbReference>
<dbReference type="CDD" id="cd00118">
    <property type="entry name" value="LysM"/>
    <property type="match status" value="1"/>
</dbReference>
<name>A0A974XPT0_9GAMM</name>
<dbReference type="Pfam" id="PF01464">
    <property type="entry name" value="SLT"/>
    <property type="match status" value="1"/>
</dbReference>
<dbReference type="Proteomes" id="UP000663281">
    <property type="component" value="Chromosome"/>
</dbReference>
<dbReference type="CDD" id="cd16894">
    <property type="entry name" value="MltD-like"/>
    <property type="match status" value="1"/>
</dbReference>
<dbReference type="InterPro" id="IPR018392">
    <property type="entry name" value="LysM"/>
</dbReference>
<gene>
    <name evidence="3" type="ORF">JYB88_06060</name>
</gene>